<evidence type="ECO:0000259" key="5">
    <source>
        <dbReference type="Pfam" id="PF00496"/>
    </source>
</evidence>
<dbReference type="AlphaFoldDB" id="A0A1G1WNT2"/>
<dbReference type="Proteomes" id="UP000178068">
    <property type="component" value="Unassembled WGS sequence"/>
</dbReference>
<dbReference type="SUPFAM" id="SSF53850">
    <property type="entry name" value="Periplasmic binding protein-like II"/>
    <property type="match status" value="1"/>
</dbReference>
<evidence type="ECO:0000256" key="3">
    <source>
        <dbReference type="ARBA" id="ARBA00022729"/>
    </source>
</evidence>
<dbReference type="InterPro" id="IPR039424">
    <property type="entry name" value="SBP_5"/>
</dbReference>
<dbReference type="GO" id="GO:0015833">
    <property type="term" value="P:peptide transport"/>
    <property type="evidence" value="ECO:0007669"/>
    <property type="project" value="TreeGrafter"/>
</dbReference>
<dbReference type="Pfam" id="PF00496">
    <property type="entry name" value="SBP_bac_5"/>
    <property type="match status" value="1"/>
</dbReference>
<dbReference type="PROSITE" id="PS01040">
    <property type="entry name" value="SBP_BACTERIAL_5"/>
    <property type="match status" value="1"/>
</dbReference>
<dbReference type="Gene3D" id="3.40.190.10">
    <property type="entry name" value="Periplasmic binding protein-like II"/>
    <property type="match status" value="1"/>
</dbReference>
<accession>A0A1G1WNT2</accession>
<comment type="similarity">
    <text evidence="1">Belongs to the bacterial solute-binding protein 5 family.</text>
</comment>
<feature type="transmembrane region" description="Helical" evidence="4">
    <location>
        <begin position="20"/>
        <end position="40"/>
    </location>
</feature>
<dbReference type="Gene3D" id="3.10.105.10">
    <property type="entry name" value="Dipeptide-binding Protein, Domain 3"/>
    <property type="match status" value="1"/>
</dbReference>
<dbReference type="STRING" id="1802603.A3F35_00270"/>
<dbReference type="GO" id="GO:0042597">
    <property type="term" value="C:periplasmic space"/>
    <property type="evidence" value="ECO:0007669"/>
    <property type="project" value="UniProtKB-ARBA"/>
</dbReference>
<dbReference type="InterPro" id="IPR023765">
    <property type="entry name" value="SBP_5_CS"/>
</dbReference>
<evidence type="ECO:0000313" key="7">
    <source>
        <dbReference type="Proteomes" id="UP000178068"/>
    </source>
</evidence>
<gene>
    <name evidence="6" type="ORF">A3F35_00270</name>
</gene>
<dbReference type="PIRSF" id="PIRSF002741">
    <property type="entry name" value="MppA"/>
    <property type="match status" value="1"/>
</dbReference>
<dbReference type="InterPro" id="IPR000914">
    <property type="entry name" value="SBP_5_dom"/>
</dbReference>
<dbReference type="PANTHER" id="PTHR30290">
    <property type="entry name" value="PERIPLASMIC BINDING COMPONENT OF ABC TRANSPORTER"/>
    <property type="match status" value="1"/>
</dbReference>
<evidence type="ECO:0000256" key="1">
    <source>
        <dbReference type="ARBA" id="ARBA00005695"/>
    </source>
</evidence>
<dbReference type="GO" id="GO:0043190">
    <property type="term" value="C:ATP-binding cassette (ABC) transporter complex"/>
    <property type="evidence" value="ECO:0007669"/>
    <property type="project" value="InterPro"/>
</dbReference>
<dbReference type="EMBL" id="MHCZ01000035">
    <property type="protein sequence ID" value="OGY29354.1"/>
    <property type="molecule type" value="Genomic_DNA"/>
</dbReference>
<comment type="caution">
    <text evidence="6">The sequence shown here is derived from an EMBL/GenBank/DDBJ whole genome shotgun (WGS) entry which is preliminary data.</text>
</comment>
<protein>
    <recommendedName>
        <fullName evidence="5">Solute-binding protein family 5 domain-containing protein</fullName>
    </recommendedName>
</protein>
<sequence>MDPQAAQTNTPQPTKSRGLLVPLLIILVIAAAGVVGYFAYKSLQPKTPQEKIVTGLSRDSITIGIAREAFQVFPNSQSETSSAAFDSQIFDGLGKIINGKIEPDLATSWTNPDKNTWRFHLRKGVKFSNGNPFTASDIKFSIDTAIKENWPDAFNLSTVESATVIDDFTVDIKTASPDPVLFNRLAYIAIVSSKQFENIGSATAVGTGPYKFVKGDDKEVVLEANPDYFLGSPKVKKVVYKFFPDGTDADLLQSLHKGEIDLAWQVSDPTLAHSVEKEFQVKVLPDPFITLLWLDTTREKSPYVDKSPNPLKNKLVREAIYTAIDPNKVIKAASRSGEPASQLVTNSIFGFNPAIKRPQLNIEKAKDLLKQAGVPDGFNMTLDIYQRIEQEGKALAEALAKINIKVTVNVLSDDDFFPKILDKQEYPNFIVDYGAETFDAGEIFTDVLHTPTGNFGGNNLTNYSNLEVDKLADEIAITLDQTARKKILQSAMVTAMNDLPLIPLYARDTFYIFRNDYDWTPTAFGNIYPNEISGRQVVKE</sequence>
<dbReference type="Gene3D" id="3.90.76.10">
    <property type="entry name" value="Dipeptide-binding Protein, Domain 1"/>
    <property type="match status" value="1"/>
</dbReference>
<organism evidence="6 7">
    <name type="scientific">Candidatus Woykebacteria bacterium RIFCSPHIGHO2_12_FULL_45_10</name>
    <dbReference type="NCBI Taxonomy" id="1802603"/>
    <lineage>
        <taxon>Bacteria</taxon>
        <taxon>Candidatus Woykeibacteriota</taxon>
    </lineage>
</organism>
<keyword evidence="4" id="KW-0812">Transmembrane</keyword>
<evidence type="ECO:0000256" key="4">
    <source>
        <dbReference type="SAM" id="Phobius"/>
    </source>
</evidence>
<name>A0A1G1WNT2_9BACT</name>
<dbReference type="PANTHER" id="PTHR30290:SF9">
    <property type="entry name" value="OLIGOPEPTIDE-BINDING PROTEIN APPA"/>
    <property type="match status" value="1"/>
</dbReference>
<feature type="domain" description="Solute-binding protein family 5" evidence="5">
    <location>
        <begin position="100"/>
        <end position="450"/>
    </location>
</feature>
<keyword evidence="4" id="KW-1133">Transmembrane helix</keyword>
<keyword evidence="4" id="KW-0472">Membrane</keyword>
<evidence type="ECO:0000256" key="2">
    <source>
        <dbReference type="ARBA" id="ARBA00022448"/>
    </source>
</evidence>
<keyword evidence="2" id="KW-0813">Transport</keyword>
<evidence type="ECO:0000313" key="6">
    <source>
        <dbReference type="EMBL" id="OGY29354.1"/>
    </source>
</evidence>
<reference evidence="6 7" key="1">
    <citation type="journal article" date="2016" name="Nat. Commun.">
        <title>Thousands of microbial genomes shed light on interconnected biogeochemical processes in an aquifer system.</title>
        <authorList>
            <person name="Anantharaman K."/>
            <person name="Brown C.T."/>
            <person name="Hug L.A."/>
            <person name="Sharon I."/>
            <person name="Castelle C.J."/>
            <person name="Probst A.J."/>
            <person name="Thomas B.C."/>
            <person name="Singh A."/>
            <person name="Wilkins M.J."/>
            <person name="Karaoz U."/>
            <person name="Brodie E.L."/>
            <person name="Williams K.H."/>
            <person name="Hubbard S.S."/>
            <person name="Banfield J.F."/>
        </authorList>
    </citation>
    <scope>NUCLEOTIDE SEQUENCE [LARGE SCALE GENOMIC DNA]</scope>
</reference>
<dbReference type="InterPro" id="IPR030678">
    <property type="entry name" value="Peptide/Ni-bd"/>
</dbReference>
<dbReference type="GO" id="GO:1904680">
    <property type="term" value="F:peptide transmembrane transporter activity"/>
    <property type="evidence" value="ECO:0007669"/>
    <property type="project" value="TreeGrafter"/>
</dbReference>
<proteinExistence type="inferred from homology"/>
<keyword evidence="3" id="KW-0732">Signal</keyword>